<dbReference type="OrthoDB" id="70823at2759"/>
<dbReference type="RefSeq" id="XP_013273428.1">
    <property type="nucleotide sequence ID" value="XM_013417974.1"/>
</dbReference>
<evidence type="ECO:0000313" key="4">
    <source>
        <dbReference type="Proteomes" id="UP000053617"/>
    </source>
</evidence>
<dbReference type="InterPro" id="IPR029028">
    <property type="entry name" value="Alpha/beta_knot_MTases"/>
</dbReference>
<sequence>MSNYAKSQGRESTEKDPKLGAVRCRIDDEEPEADTSKPSAIFQPTGGRSHTLSVALPGSIIANAKSHDQKTYLAGQIARALAVFCVDEIVIFDDEDVPSQNKRPAIGENDYTAFSHPDHFLAHILSYLETPPHLRKSLFPMHPNLRTAGALPSLDMPHHLRANEWCEYREGVTVTPSPGGNGTLVDVGLPERRDIPDAEIAGGTRVTVHLQDPQFKIAKAVSPSAPREIKGYYWGYTVRQCSSLSNVFTECQFDGGYDVSFGTSERGEPVSRVLASPPFSSPDTLDFQHILVVFGGVAGLETAARNDPELQKMGLTGKNVSKLFDYWVNVLPGQGSRTIRTEEAVWLSLMTLRELMDRIEKKYKREG</sequence>
<dbReference type="SUPFAM" id="SSF50249">
    <property type="entry name" value="Nucleic acid-binding proteins"/>
    <property type="match status" value="1"/>
</dbReference>
<evidence type="ECO:0008006" key="5">
    <source>
        <dbReference type="Google" id="ProtNLM"/>
    </source>
</evidence>
<gene>
    <name evidence="3" type="ORF">Z518_04267</name>
</gene>
<protein>
    <recommendedName>
        <fullName evidence="5">DUF171-domain-containing protein</fullName>
    </recommendedName>
</protein>
<evidence type="ECO:0000256" key="1">
    <source>
        <dbReference type="ARBA" id="ARBA00009841"/>
    </source>
</evidence>
<accession>A0A0D2FVV7</accession>
<organism evidence="3 4">
    <name type="scientific">Rhinocladiella mackenziei CBS 650.93</name>
    <dbReference type="NCBI Taxonomy" id="1442369"/>
    <lineage>
        <taxon>Eukaryota</taxon>
        <taxon>Fungi</taxon>
        <taxon>Dikarya</taxon>
        <taxon>Ascomycota</taxon>
        <taxon>Pezizomycotina</taxon>
        <taxon>Eurotiomycetes</taxon>
        <taxon>Chaetothyriomycetidae</taxon>
        <taxon>Chaetothyriales</taxon>
        <taxon>Herpotrichiellaceae</taxon>
        <taxon>Rhinocladiella</taxon>
    </lineage>
</organism>
<dbReference type="EMBL" id="KN847477">
    <property type="protein sequence ID" value="KIX06292.1"/>
    <property type="molecule type" value="Genomic_DNA"/>
</dbReference>
<proteinExistence type="inferred from homology"/>
<dbReference type="Pfam" id="PF02598">
    <property type="entry name" value="Methyltrn_RNA_3"/>
    <property type="match status" value="1"/>
</dbReference>
<dbReference type="STRING" id="1442369.A0A0D2FVV7"/>
<evidence type="ECO:0000313" key="3">
    <source>
        <dbReference type="EMBL" id="KIX06292.1"/>
    </source>
</evidence>
<dbReference type="InterPro" id="IPR003750">
    <property type="entry name" value="Put_MeTrfase-C9orf114-like"/>
</dbReference>
<dbReference type="Gene3D" id="3.40.1280.10">
    <property type="match status" value="2"/>
</dbReference>
<dbReference type="CDD" id="cd18086">
    <property type="entry name" value="HsC9orf114-like"/>
    <property type="match status" value="1"/>
</dbReference>
<dbReference type="SUPFAM" id="SSF75217">
    <property type="entry name" value="alpha/beta knot"/>
    <property type="match status" value="1"/>
</dbReference>
<dbReference type="AlphaFoldDB" id="A0A0D2FVV7"/>
<dbReference type="GeneID" id="25292338"/>
<evidence type="ECO:0000256" key="2">
    <source>
        <dbReference type="SAM" id="MobiDB-lite"/>
    </source>
</evidence>
<feature type="region of interest" description="Disordered" evidence="2">
    <location>
        <begin position="1"/>
        <end position="46"/>
    </location>
</feature>
<dbReference type="Proteomes" id="UP000053617">
    <property type="component" value="Unassembled WGS sequence"/>
</dbReference>
<dbReference type="PANTHER" id="PTHR12150">
    <property type="entry name" value="CLASS IV SAM-BINDING METHYLTRANSFERASE-RELATED"/>
    <property type="match status" value="1"/>
</dbReference>
<keyword evidence="4" id="KW-1185">Reference proteome</keyword>
<dbReference type="InterPro" id="IPR012340">
    <property type="entry name" value="NA-bd_OB-fold"/>
</dbReference>
<dbReference type="VEuPathDB" id="FungiDB:Z518_04267"/>
<name>A0A0D2FVV7_9EURO</name>
<dbReference type="PANTHER" id="PTHR12150:SF13">
    <property type="entry name" value="METHYLTRANSFERASE C9ORF114-RELATED"/>
    <property type="match status" value="1"/>
</dbReference>
<dbReference type="InterPro" id="IPR029026">
    <property type="entry name" value="tRNA_m1G_MTases_N"/>
</dbReference>
<dbReference type="HOGENOM" id="CLU_017233_2_0_1"/>
<reference evidence="3 4" key="1">
    <citation type="submission" date="2015-01" db="EMBL/GenBank/DDBJ databases">
        <title>The Genome Sequence of Rhinocladiella mackenzie CBS 650.93.</title>
        <authorList>
            <consortium name="The Broad Institute Genomics Platform"/>
            <person name="Cuomo C."/>
            <person name="de Hoog S."/>
            <person name="Gorbushina A."/>
            <person name="Stielow B."/>
            <person name="Teixiera M."/>
            <person name="Abouelleil A."/>
            <person name="Chapman S.B."/>
            <person name="Priest M."/>
            <person name="Young S.K."/>
            <person name="Wortman J."/>
            <person name="Nusbaum C."/>
            <person name="Birren B."/>
        </authorList>
    </citation>
    <scope>NUCLEOTIDE SEQUENCE [LARGE SCALE GENOMIC DNA]</scope>
    <source>
        <strain evidence="3 4">CBS 650.93</strain>
    </source>
</reference>
<feature type="compositionally biased region" description="Basic and acidic residues" evidence="2">
    <location>
        <begin position="8"/>
        <end position="18"/>
    </location>
</feature>
<comment type="similarity">
    <text evidence="1">Belongs to the class IV-like SAM-binding methyltransferase superfamily.</text>
</comment>